<dbReference type="InterPro" id="IPR001452">
    <property type="entry name" value="SH3_domain"/>
</dbReference>
<evidence type="ECO:0000256" key="12">
    <source>
        <dbReference type="ARBA" id="ARBA00046271"/>
    </source>
</evidence>
<dbReference type="EMBL" id="PUHW01000039">
    <property type="protein sequence ID" value="KAG0690243.1"/>
    <property type="molecule type" value="Genomic_DNA"/>
</dbReference>
<keyword evidence="4 15" id="KW-0812">Transmembrane</keyword>
<feature type="domain" description="SH3" evidence="16">
    <location>
        <begin position="410"/>
        <end position="476"/>
    </location>
</feature>
<evidence type="ECO:0000256" key="13">
    <source>
        <dbReference type="PROSITE-ProRule" id="PRU00192"/>
    </source>
</evidence>
<dbReference type="Pfam" id="PF07653">
    <property type="entry name" value="SH3_2"/>
    <property type="match status" value="1"/>
</dbReference>
<evidence type="ECO:0000256" key="14">
    <source>
        <dbReference type="SAM" id="MobiDB-lite"/>
    </source>
</evidence>
<dbReference type="GO" id="GO:0016560">
    <property type="term" value="P:protein import into peroxisome matrix, docking"/>
    <property type="evidence" value="ECO:0007669"/>
    <property type="project" value="InterPro"/>
</dbReference>
<comment type="caution">
    <text evidence="17">The sequence shown here is derived from an EMBL/GenBank/DDBJ whole genome shotgun (WGS) entry which is preliminary data.</text>
</comment>
<sequence>MSQARPKPWETGVAGASISTSQTTNNTSVNNTQTPLSTASSSSNGPAVPPKPSSIPVSSTTPQTTTSTSTNINSLGTTLPSQASSSMYGNGYGNGYGNSYGNSYGSYGNSYGGLDGYGNTYGGLGGYGSSYGGYGSYGGLSGLSGLGGFSGMGRYSRMGGYGGMNGMMGGMGGMGTMGTDENGGTLNGVADATARTFQVLENVVYAVSAVAALLESTYYATHNSFFTILGVADQIGNIGSIGGAVKDSFVGSVSNSAKMLTNGTSGSNSSSSNNGPLGLYAVLAWLKRILKKLLGFSTEHDTSSFSGSHGLLQEFSNWKNGISISGLNSKKTKQKKMSLKPLLVFLVALLGLPMLMSKFVRYIEREQQRKIERIDGHGNGSGINGNTNINNSIITNDVISASQSNKFDPRSLEFARALYDYIPEREEEQASGWKEIKLTRGDLVAILNSMDGWSHCRARDGRVGYVPTNYLEIVKRANKSITIDNTSQEKDGEHLKKSVSKAI</sequence>
<evidence type="ECO:0000256" key="7">
    <source>
        <dbReference type="ARBA" id="ARBA00023010"/>
    </source>
</evidence>
<dbReference type="SUPFAM" id="SSF50044">
    <property type="entry name" value="SH3-domain"/>
    <property type="match status" value="1"/>
</dbReference>
<evidence type="ECO:0000256" key="5">
    <source>
        <dbReference type="ARBA" id="ARBA00022927"/>
    </source>
</evidence>
<organism evidence="17 18">
    <name type="scientific">Pichia californica</name>
    <dbReference type="NCBI Taxonomy" id="460514"/>
    <lineage>
        <taxon>Eukaryota</taxon>
        <taxon>Fungi</taxon>
        <taxon>Dikarya</taxon>
        <taxon>Ascomycota</taxon>
        <taxon>Saccharomycotina</taxon>
        <taxon>Pichiomycetes</taxon>
        <taxon>Pichiales</taxon>
        <taxon>Pichiaceae</taxon>
        <taxon>Pichia</taxon>
    </lineage>
</organism>
<reference evidence="17" key="1">
    <citation type="submission" date="2020-11" db="EMBL/GenBank/DDBJ databases">
        <title>Kefir isolates.</title>
        <authorList>
            <person name="Marcisauskas S."/>
            <person name="Kim Y."/>
            <person name="Blasche S."/>
        </authorList>
    </citation>
    <scope>NUCLEOTIDE SEQUENCE</scope>
    <source>
        <strain evidence="17">Olga-1</strain>
    </source>
</reference>
<dbReference type="Pfam" id="PF04088">
    <property type="entry name" value="Peroxin-13_N"/>
    <property type="match status" value="2"/>
</dbReference>
<evidence type="ECO:0000256" key="3">
    <source>
        <dbReference type="ARBA" id="ARBA00022448"/>
    </source>
</evidence>
<accession>A0A9P7BI23</accession>
<keyword evidence="8 15" id="KW-0472">Membrane</keyword>
<evidence type="ECO:0000313" key="18">
    <source>
        <dbReference type="Proteomes" id="UP000697127"/>
    </source>
</evidence>
<evidence type="ECO:0000256" key="10">
    <source>
        <dbReference type="ARBA" id="ARBA00029693"/>
    </source>
</evidence>
<evidence type="ECO:0000256" key="4">
    <source>
        <dbReference type="ARBA" id="ARBA00022692"/>
    </source>
</evidence>
<dbReference type="Proteomes" id="UP000697127">
    <property type="component" value="Unassembled WGS sequence"/>
</dbReference>
<dbReference type="PANTHER" id="PTHR19332">
    <property type="entry name" value="PEROXISOMAL MEMBRANE PROTEIN PEX13"/>
    <property type="match status" value="1"/>
</dbReference>
<keyword evidence="9" id="KW-0576">Peroxisome</keyword>
<evidence type="ECO:0000256" key="15">
    <source>
        <dbReference type="SAM" id="Phobius"/>
    </source>
</evidence>
<feature type="compositionally biased region" description="Polar residues" evidence="14">
    <location>
        <begin position="35"/>
        <end position="44"/>
    </location>
</feature>
<dbReference type="AlphaFoldDB" id="A0A9P7BI23"/>
<keyword evidence="6 15" id="KW-1133">Transmembrane helix</keyword>
<evidence type="ECO:0000313" key="17">
    <source>
        <dbReference type="EMBL" id="KAG0690243.1"/>
    </source>
</evidence>
<dbReference type="PROSITE" id="PS50002">
    <property type="entry name" value="SH3"/>
    <property type="match status" value="1"/>
</dbReference>
<keyword evidence="5" id="KW-0653">Protein transport</keyword>
<dbReference type="GO" id="GO:1990429">
    <property type="term" value="C:peroxisomal importomer complex"/>
    <property type="evidence" value="ECO:0007669"/>
    <property type="project" value="TreeGrafter"/>
</dbReference>
<dbReference type="GO" id="GO:0005778">
    <property type="term" value="C:peroxisomal membrane"/>
    <property type="evidence" value="ECO:0007669"/>
    <property type="project" value="UniProtKB-SubCell"/>
</dbReference>
<dbReference type="Gene3D" id="2.30.30.40">
    <property type="entry name" value="SH3 Domains"/>
    <property type="match status" value="1"/>
</dbReference>
<dbReference type="InterPro" id="IPR036028">
    <property type="entry name" value="SH3-like_dom_sf"/>
</dbReference>
<keyword evidence="3" id="KW-0813">Transport</keyword>
<feature type="compositionally biased region" description="Low complexity" evidence="14">
    <location>
        <begin position="17"/>
        <end position="34"/>
    </location>
</feature>
<dbReference type="InterPro" id="IPR035463">
    <property type="entry name" value="Pex13"/>
</dbReference>
<dbReference type="InterPro" id="IPR007223">
    <property type="entry name" value="Peroxin-13_N"/>
</dbReference>
<dbReference type="OrthoDB" id="10037838at2759"/>
<keyword evidence="7" id="KW-0811">Translocation</keyword>
<protein>
    <recommendedName>
        <fullName evidence="11">Peroxisomal membrane protein PEX13</fullName>
    </recommendedName>
    <alternativeName>
        <fullName evidence="10">Peroxin-13</fullName>
    </alternativeName>
</protein>
<evidence type="ECO:0000256" key="8">
    <source>
        <dbReference type="ARBA" id="ARBA00023136"/>
    </source>
</evidence>
<evidence type="ECO:0000256" key="1">
    <source>
        <dbReference type="ARBA" id="ARBA00006033"/>
    </source>
</evidence>
<dbReference type="PANTHER" id="PTHR19332:SF1">
    <property type="entry name" value="PEROXISOMAL MEMBRANE PROTEIN PEX13"/>
    <property type="match status" value="1"/>
</dbReference>
<keyword evidence="18" id="KW-1185">Reference proteome</keyword>
<feature type="transmembrane region" description="Helical" evidence="15">
    <location>
        <begin position="342"/>
        <end position="360"/>
    </location>
</feature>
<evidence type="ECO:0000256" key="6">
    <source>
        <dbReference type="ARBA" id="ARBA00022989"/>
    </source>
</evidence>
<evidence type="ECO:0000256" key="2">
    <source>
        <dbReference type="ARBA" id="ARBA00022443"/>
    </source>
</evidence>
<comment type="subcellular location">
    <subcellularLocation>
        <location evidence="12">Peroxisome membrane</location>
    </subcellularLocation>
</comment>
<evidence type="ECO:0000259" key="16">
    <source>
        <dbReference type="PROSITE" id="PS50002"/>
    </source>
</evidence>
<dbReference type="SMART" id="SM00326">
    <property type="entry name" value="SH3"/>
    <property type="match status" value="1"/>
</dbReference>
<comment type="similarity">
    <text evidence="1">Belongs to the peroxin-13 family.</text>
</comment>
<name>A0A9P7BI23_9ASCO</name>
<evidence type="ECO:0000256" key="9">
    <source>
        <dbReference type="ARBA" id="ARBA00023140"/>
    </source>
</evidence>
<keyword evidence="2 13" id="KW-0728">SH3 domain</keyword>
<evidence type="ECO:0000256" key="11">
    <source>
        <dbReference type="ARBA" id="ARBA00034535"/>
    </source>
</evidence>
<feature type="compositionally biased region" description="Low complexity" evidence="14">
    <location>
        <begin position="54"/>
        <end position="78"/>
    </location>
</feature>
<feature type="region of interest" description="Disordered" evidence="14">
    <location>
        <begin position="1"/>
        <end position="78"/>
    </location>
</feature>
<gene>
    <name evidence="17" type="primary">PEX13</name>
    <name evidence="17" type="ORF">C6P40_003439</name>
</gene>
<proteinExistence type="inferred from homology"/>
<dbReference type="PRINTS" id="PR00452">
    <property type="entry name" value="SH3DOMAIN"/>
</dbReference>